<feature type="region of interest" description="Disordered" evidence="2">
    <location>
        <begin position="138"/>
        <end position="160"/>
    </location>
</feature>
<feature type="compositionally biased region" description="Basic residues" evidence="2">
    <location>
        <begin position="26"/>
        <end position="37"/>
    </location>
</feature>
<protein>
    <submittedName>
        <fullName evidence="3">Uncharacterized protein</fullName>
    </submittedName>
</protein>
<organism evidence="3 4">
    <name type="scientific">Pinctada imbricata</name>
    <name type="common">Atlantic pearl-oyster</name>
    <name type="synonym">Pinctada martensii</name>
    <dbReference type="NCBI Taxonomy" id="66713"/>
    <lineage>
        <taxon>Eukaryota</taxon>
        <taxon>Metazoa</taxon>
        <taxon>Spiralia</taxon>
        <taxon>Lophotrochozoa</taxon>
        <taxon>Mollusca</taxon>
        <taxon>Bivalvia</taxon>
        <taxon>Autobranchia</taxon>
        <taxon>Pteriomorphia</taxon>
        <taxon>Pterioida</taxon>
        <taxon>Pterioidea</taxon>
        <taxon>Pteriidae</taxon>
        <taxon>Pinctada</taxon>
    </lineage>
</organism>
<evidence type="ECO:0000313" key="4">
    <source>
        <dbReference type="Proteomes" id="UP001186944"/>
    </source>
</evidence>
<feature type="compositionally biased region" description="Basic and acidic residues" evidence="2">
    <location>
        <begin position="138"/>
        <end position="155"/>
    </location>
</feature>
<name>A0AA89C0B6_PINIB</name>
<evidence type="ECO:0000256" key="2">
    <source>
        <dbReference type="SAM" id="MobiDB-lite"/>
    </source>
</evidence>
<dbReference type="AlphaFoldDB" id="A0AA89C0B6"/>
<feature type="coiled-coil region" evidence="1">
    <location>
        <begin position="62"/>
        <end position="133"/>
    </location>
</feature>
<evidence type="ECO:0000256" key="1">
    <source>
        <dbReference type="SAM" id="Coils"/>
    </source>
</evidence>
<feature type="compositionally biased region" description="Basic residues" evidence="2">
    <location>
        <begin position="1"/>
        <end position="18"/>
    </location>
</feature>
<feature type="coiled-coil region" evidence="1">
    <location>
        <begin position="300"/>
        <end position="362"/>
    </location>
</feature>
<proteinExistence type="predicted"/>
<accession>A0AA89C0B6</accession>
<gene>
    <name evidence="3" type="ORF">FSP39_000942</name>
</gene>
<dbReference type="EMBL" id="VSWD01000005">
    <property type="protein sequence ID" value="KAK3101101.1"/>
    <property type="molecule type" value="Genomic_DNA"/>
</dbReference>
<comment type="caution">
    <text evidence="3">The sequence shown here is derived from an EMBL/GenBank/DDBJ whole genome shotgun (WGS) entry which is preliminary data.</text>
</comment>
<dbReference type="Proteomes" id="UP001186944">
    <property type="component" value="Unassembled WGS sequence"/>
</dbReference>
<sequence length="484" mass="56712">MGKKGKKKKTPKVHSGKKVKNEKPRSRGKRKNKKQKKVKIYEFQQVTSEVYSRIEFSKTLISRKLISMMKKLQQTLDAFEKKQQDVRGNLKKLESTKKDKDAKPIMETLYDQLKETIQLYEQAGKEINTVQDEIGKKLGKKEEKVQPEREKESPVRKTPLSPDEMELTYELKAQLMRNVEMQNHKLKTELTLHEKMTESKIISQQHKKLLEEQSMSRTNTLRLMKMFEKKAREEMQHELSKSQQLTKKYHQLLELEKRKMGGSRSGHVTPLSMDRDTDDESPKLPPSSTYTMLGNSVRVNDVLLEENEKLRGEIQRLKQDNAILIKKAKHAMSDKDEIIHRLETSEANRKDLTKRLSREKTQYSMLSKSLTRQASDWILLKKQLAQFDEEYRWSQVGVRRTPKTPTSHWGGHSYLPSRISNRISHRDKASAHGDWSSVYRTPREKSVAEWSLASTKPPKELNLLNDYVKNNRPRREKSKLLPII</sequence>
<feature type="region of interest" description="Disordered" evidence="2">
    <location>
        <begin position="1"/>
        <end position="37"/>
    </location>
</feature>
<reference evidence="3" key="1">
    <citation type="submission" date="2019-08" db="EMBL/GenBank/DDBJ databases">
        <title>The improved chromosome-level genome for the pearl oyster Pinctada fucata martensii using PacBio sequencing and Hi-C.</title>
        <authorList>
            <person name="Zheng Z."/>
        </authorList>
    </citation>
    <scope>NUCLEOTIDE SEQUENCE</scope>
    <source>
        <strain evidence="3">ZZ-2019</strain>
        <tissue evidence="3">Adductor muscle</tissue>
    </source>
</reference>
<feature type="region of interest" description="Disordered" evidence="2">
    <location>
        <begin position="257"/>
        <end position="292"/>
    </location>
</feature>
<evidence type="ECO:0000313" key="3">
    <source>
        <dbReference type="EMBL" id="KAK3101101.1"/>
    </source>
</evidence>
<keyword evidence="1" id="KW-0175">Coiled coil</keyword>
<keyword evidence="4" id="KW-1185">Reference proteome</keyword>